<dbReference type="Pfam" id="PF01230">
    <property type="entry name" value="HIT"/>
    <property type="match status" value="1"/>
</dbReference>
<sequence>MENCIFCKIAKKEIPAHVIWENAEFMAFLDLYPPVPGATVVIPKEHHDSYIKSASPEITASLMKAVKQVMDLLDTKLKGNLRTKLILEGMEVPHLHAKLWPMYKGVREEIPDEPASQEDLSKMAEKIRS</sequence>
<dbReference type="GO" id="GO:0003824">
    <property type="term" value="F:catalytic activity"/>
    <property type="evidence" value="ECO:0007669"/>
    <property type="project" value="InterPro"/>
</dbReference>
<dbReference type="InterPro" id="IPR036265">
    <property type="entry name" value="HIT-like_sf"/>
</dbReference>
<dbReference type="InterPro" id="IPR001310">
    <property type="entry name" value="Histidine_triad_HIT"/>
</dbReference>
<evidence type="ECO:0000313" key="4">
    <source>
        <dbReference type="EMBL" id="HDQ88651.1"/>
    </source>
</evidence>
<comment type="caution">
    <text evidence="2">Lacks conserved residue(s) required for the propagation of feature annotation.</text>
</comment>
<dbReference type="InterPro" id="IPR011146">
    <property type="entry name" value="HIT-like"/>
</dbReference>
<gene>
    <name evidence="4" type="ORF">ENN92_00685</name>
</gene>
<dbReference type="PANTHER" id="PTHR46648">
    <property type="entry name" value="HIT FAMILY PROTEIN 1"/>
    <property type="match status" value="1"/>
</dbReference>
<protein>
    <submittedName>
        <fullName evidence="4">HIT family protein</fullName>
    </submittedName>
</protein>
<reference evidence="4" key="1">
    <citation type="journal article" date="2020" name="mSystems">
        <title>Genome- and Community-Level Interaction Insights into Carbon Utilization and Element Cycling Functions of Hydrothermarchaeota in Hydrothermal Sediment.</title>
        <authorList>
            <person name="Zhou Z."/>
            <person name="Liu Y."/>
            <person name="Xu W."/>
            <person name="Pan J."/>
            <person name="Luo Z.H."/>
            <person name="Li M."/>
        </authorList>
    </citation>
    <scope>NUCLEOTIDE SEQUENCE [LARGE SCALE GENOMIC DNA]</scope>
    <source>
        <strain evidence="4">SpSt-1219</strain>
    </source>
</reference>
<dbReference type="Proteomes" id="UP000886066">
    <property type="component" value="Unassembled WGS sequence"/>
</dbReference>
<dbReference type="GO" id="GO:0009117">
    <property type="term" value="P:nucleotide metabolic process"/>
    <property type="evidence" value="ECO:0007669"/>
    <property type="project" value="TreeGrafter"/>
</dbReference>
<accession>A0A7C1HGL9</accession>
<dbReference type="PANTHER" id="PTHR46648:SF1">
    <property type="entry name" value="ADENOSINE 5'-MONOPHOSPHORAMIDASE HNT1"/>
    <property type="match status" value="1"/>
</dbReference>
<evidence type="ECO:0000259" key="3">
    <source>
        <dbReference type="PROSITE" id="PS51084"/>
    </source>
</evidence>
<dbReference type="AlphaFoldDB" id="A0A7C1HGL9"/>
<feature type="active site" description="Tele-AMP-histidine intermediate" evidence="1">
    <location>
        <position position="96"/>
    </location>
</feature>
<dbReference type="Gene3D" id="3.30.428.10">
    <property type="entry name" value="HIT-like"/>
    <property type="match status" value="1"/>
</dbReference>
<evidence type="ECO:0000256" key="1">
    <source>
        <dbReference type="PIRSR" id="PIRSR601310-1"/>
    </source>
</evidence>
<comment type="caution">
    <text evidence="4">The sequence shown here is derived from an EMBL/GenBank/DDBJ whole genome shotgun (WGS) entry which is preliminary data.</text>
</comment>
<dbReference type="EMBL" id="DSDM01000037">
    <property type="protein sequence ID" value="HDQ88651.1"/>
    <property type="molecule type" value="Genomic_DNA"/>
</dbReference>
<evidence type="ECO:0000256" key="2">
    <source>
        <dbReference type="PROSITE-ProRule" id="PRU00464"/>
    </source>
</evidence>
<name>A0A7C1HGL9_UNCKA</name>
<dbReference type="SUPFAM" id="SSF54197">
    <property type="entry name" value="HIT-like"/>
    <property type="match status" value="1"/>
</dbReference>
<dbReference type="PROSITE" id="PS51084">
    <property type="entry name" value="HIT_2"/>
    <property type="match status" value="1"/>
</dbReference>
<proteinExistence type="predicted"/>
<organism evidence="4">
    <name type="scientific">candidate division WWE3 bacterium</name>
    <dbReference type="NCBI Taxonomy" id="2053526"/>
    <lineage>
        <taxon>Bacteria</taxon>
        <taxon>Katanobacteria</taxon>
    </lineage>
</organism>
<feature type="domain" description="HIT" evidence="3">
    <location>
        <begin position="5"/>
        <end position="109"/>
    </location>
</feature>
<dbReference type="PRINTS" id="PR00332">
    <property type="entry name" value="HISTRIAD"/>
</dbReference>